<evidence type="ECO:0000313" key="1">
    <source>
        <dbReference type="EMBL" id="KAJ3056943.1"/>
    </source>
</evidence>
<comment type="caution">
    <text evidence="1">The sequence shown here is derived from an EMBL/GenBank/DDBJ whole genome shotgun (WGS) entry which is preliminary data.</text>
</comment>
<reference evidence="1" key="1">
    <citation type="submission" date="2020-05" db="EMBL/GenBank/DDBJ databases">
        <title>Phylogenomic resolution of chytrid fungi.</title>
        <authorList>
            <person name="Stajich J.E."/>
            <person name="Amses K."/>
            <person name="Simmons R."/>
            <person name="Seto K."/>
            <person name="Myers J."/>
            <person name="Bonds A."/>
            <person name="Quandt C.A."/>
            <person name="Barry K."/>
            <person name="Liu P."/>
            <person name="Grigoriev I."/>
            <person name="Longcore J.E."/>
            <person name="James T.Y."/>
        </authorList>
    </citation>
    <scope>NUCLEOTIDE SEQUENCE</scope>
    <source>
        <strain evidence="1">JEL0318</strain>
    </source>
</reference>
<dbReference type="EMBL" id="JADGJD010000015">
    <property type="protein sequence ID" value="KAJ3056943.1"/>
    <property type="molecule type" value="Genomic_DNA"/>
</dbReference>
<dbReference type="Proteomes" id="UP001212841">
    <property type="component" value="Unassembled WGS sequence"/>
</dbReference>
<proteinExistence type="predicted"/>
<evidence type="ECO:0000313" key="2">
    <source>
        <dbReference type="Proteomes" id="UP001212841"/>
    </source>
</evidence>
<accession>A0AAD5SLH5</accession>
<dbReference type="AlphaFoldDB" id="A0AAD5SLH5"/>
<protein>
    <submittedName>
        <fullName evidence="1">Uncharacterized protein</fullName>
    </submittedName>
</protein>
<organism evidence="1 2">
    <name type="scientific">Rhizophlyctis rosea</name>
    <dbReference type="NCBI Taxonomy" id="64517"/>
    <lineage>
        <taxon>Eukaryota</taxon>
        <taxon>Fungi</taxon>
        <taxon>Fungi incertae sedis</taxon>
        <taxon>Chytridiomycota</taxon>
        <taxon>Chytridiomycota incertae sedis</taxon>
        <taxon>Chytridiomycetes</taxon>
        <taxon>Rhizophlyctidales</taxon>
        <taxon>Rhizophlyctidaceae</taxon>
        <taxon>Rhizophlyctis</taxon>
    </lineage>
</organism>
<keyword evidence="2" id="KW-1185">Reference proteome</keyword>
<gene>
    <name evidence="1" type="ORF">HK097_002321</name>
</gene>
<name>A0AAD5SLH5_9FUNG</name>
<sequence>MTHVETESHAPYAHFLRDLPDPAIHAILRVHVTQDLLLRCDTVAYGRLCKVDRFFYYTMRQAVKQNLMILQAKREEYLARFPHLPHEFYLMNSGRYHIRRLLKNPFFNYSTYLSHFLSTFGTHNWKWETYMVQFGRYFAQAAPFLSYNPRPKTLTYIEKRPMPDPTTNKHPTFTTTYHAQETFEVQSGQNANMRCLFFKKFVYTPNEEDPTNDQDIKACEFLCAVINGELRPDGQDADTVSAQLPELGALCLFPVNSKGTGPAIICSDVTVKLRSF</sequence>